<evidence type="ECO:0000313" key="2">
    <source>
        <dbReference type="EMBL" id="EPY28184.1"/>
    </source>
</evidence>
<keyword evidence="3" id="KW-1185">Reference proteome</keyword>
<evidence type="ECO:0000313" key="3">
    <source>
        <dbReference type="Proteomes" id="UP000015354"/>
    </source>
</evidence>
<dbReference type="Pfam" id="PF00168">
    <property type="entry name" value="C2"/>
    <property type="match status" value="1"/>
</dbReference>
<dbReference type="AlphaFoldDB" id="S9UHI3"/>
<evidence type="ECO:0000259" key="1">
    <source>
        <dbReference type="PROSITE" id="PS50004"/>
    </source>
</evidence>
<name>S9UHI3_9TRYP</name>
<dbReference type="EMBL" id="ATMH01005259">
    <property type="protein sequence ID" value="EPY28184.1"/>
    <property type="molecule type" value="Genomic_DNA"/>
</dbReference>
<sequence>MTSLQIEILRGRHFPQTEDDPLPCTSQVRVTLMNNKLTTVYATEQCTSVQAKTNDPFFKDTLTFDIPSGVPSGVLVFKVFELERQKDPTPILCGVNEVSFTSIKHKDAVLRLSNTDPEQLADELSKGVSEPPTDVDPSLSIRRSLVKAKVVNTFDPDADCEIVGDVSLSGSCSLVPAGSQYVWLQLLTDKRWLEQYRAALTNAWRTRSLRPPAPPEDGQKAKAKPTLAEVRSVGDVVTKRWHCRRSHQVLTRVRLTAEKFNLGDVQLSFTSAEEQQYRAERKSRAFLIAQMGIDILSSSASNVVRDWLTRLWVLYTVGIDNDPAGTKVLSYDNRKRVHDSTFDSEDAVVLQGSLLYHFVSTLPYEVCQLIAEEDFRKDPLAEIPVEKNFDGAMDKVTSSHKKFTLVLLHFIGSLMDSITEAELAKILKAFKPAIASANERVVKGGKSGVEARLKEPNDAIELHYHGDGIHIDHLDKYGRRKKEN</sequence>
<gene>
    <name evidence="2" type="ORF">STCU_05259</name>
</gene>
<dbReference type="Proteomes" id="UP000015354">
    <property type="component" value="Unassembled WGS sequence"/>
</dbReference>
<proteinExistence type="predicted"/>
<dbReference type="InterPro" id="IPR035892">
    <property type="entry name" value="C2_domain_sf"/>
</dbReference>
<accession>S9UHI3</accession>
<dbReference type="OrthoDB" id="258593at2759"/>
<dbReference type="Gene3D" id="2.60.40.150">
    <property type="entry name" value="C2 domain"/>
    <property type="match status" value="1"/>
</dbReference>
<dbReference type="SMART" id="SM00239">
    <property type="entry name" value="C2"/>
    <property type="match status" value="1"/>
</dbReference>
<reference evidence="2 3" key="1">
    <citation type="journal article" date="2013" name="PLoS ONE">
        <title>Predicting the Proteins of Angomonas deanei, Strigomonas culicis and Their Respective Endosymbionts Reveals New Aspects of the Trypanosomatidae Family.</title>
        <authorList>
            <person name="Motta M.C."/>
            <person name="Martins A.C."/>
            <person name="de Souza S.S."/>
            <person name="Catta-Preta C.M."/>
            <person name="Silva R."/>
            <person name="Klein C.C."/>
            <person name="de Almeida L.G."/>
            <person name="de Lima Cunha O."/>
            <person name="Ciapina L.P."/>
            <person name="Brocchi M."/>
            <person name="Colabardini A.C."/>
            <person name="de Araujo Lima B."/>
            <person name="Machado C.R."/>
            <person name="de Almeida Soares C.M."/>
            <person name="Probst C.M."/>
            <person name="de Menezes C.B."/>
            <person name="Thompson C.E."/>
            <person name="Bartholomeu D.C."/>
            <person name="Gradia D.F."/>
            <person name="Pavoni D.P."/>
            <person name="Grisard E.C."/>
            <person name="Fantinatti-Garboggini F."/>
            <person name="Marchini F.K."/>
            <person name="Rodrigues-Luiz G.F."/>
            <person name="Wagner G."/>
            <person name="Goldman G.H."/>
            <person name="Fietto J.L."/>
            <person name="Elias M.C."/>
            <person name="Goldman M.H."/>
            <person name="Sagot M.F."/>
            <person name="Pereira M."/>
            <person name="Stoco P.H."/>
            <person name="de Mendonca-Neto R.P."/>
            <person name="Teixeira S.M."/>
            <person name="Maciel T.E."/>
            <person name="de Oliveira Mendes T.A."/>
            <person name="Urmenyi T.P."/>
            <person name="de Souza W."/>
            <person name="Schenkman S."/>
            <person name="de Vasconcelos A.T."/>
        </authorList>
    </citation>
    <scope>NUCLEOTIDE SEQUENCE [LARGE SCALE GENOMIC DNA]</scope>
</reference>
<dbReference type="SUPFAM" id="SSF49562">
    <property type="entry name" value="C2 domain (Calcium/lipid-binding domain, CaLB)"/>
    <property type="match status" value="1"/>
</dbReference>
<feature type="domain" description="C2" evidence="1">
    <location>
        <begin position="1"/>
        <end position="113"/>
    </location>
</feature>
<dbReference type="PROSITE" id="PS50004">
    <property type="entry name" value="C2"/>
    <property type="match status" value="1"/>
</dbReference>
<organism evidence="2 3">
    <name type="scientific">Strigomonas culicis</name>
    <dbReference type="NCBI Taxonomy" id="28005"/>
    <lineage>
        <taxon>Eukaryota</taxon>
        <taxon>Discoba</taxon>
        <taxon>Euglenozoa</taxon>
        <taxon>Kinetoplastea</taxon>
        <taxon>Metakinetoplastina</taxon>
        <taxon>Trypanosomatida</taxon>
        <taxon>Trypanosomatidae</taxon>
        <taxon>Strigomonadinae</taxon>
        <taxon>Strigomonas</taxon>
    </lineage>
</organism>
<comment type="caution">
    <text evidence="2">The sequence shown here is derived from an EMBL/GenBank/DDBJ whole genome shotgun (WGS) entry which is preliminary data.</text>
</comment>
<protein>
    <recommendedName>
        <fullName evidence="1">C2 domain-containing protein</fullName>
    </recommendedName>
</protein>
<dbReference type="InterPro" id="IPR000008">
    <property type="entry name" value="C2_dom"/>
</dbReference>
<dbReference type="CDD" id="cd00030">
    <property type="entry name" value="C2"/>
    <property type="match status" value="1"/>
</dbReference>